<sequence length="139" mass="15468">MQSLKVIDHMKRRTVKLTVDMPVAEAVEALLLGKQTGAGVVDKNNQLVGFLSEQDCLSRMITSSYYREQVSLVKDLMQSPALSVKGYDSILELAQTMLKEKPKVYPVVDDNGELLGSISRSEVLNAIDMHLRDGYKKPV</sequence>
<evidence type="ECO:0000259" key="3">
    <source>
        <dbReference type="PROSITE" id="PS51371"/>
    </source>
</evidence>
<dbReference type="InterPro" id="IPR044729">
    <property type="entry name" value="CBS_bac"/>
</dbReference>
<dbReference type="CDD" id="cd04629">
    <property type="entry name" value="CBS_pair_bac"/>
    <property type="match status" value="1"/>
</dbReference>
<keyword evidence="1 2" id="KW-0129">CBS domain</keyword>
<comment type="caution">
    <text evidence="4">The sequence shown here is derived from an EMBL/GenBank/DDBJ whole genome shotgun (WGS) entry which is preliminary data.</text>
</comment>
<feature type="domain" description="CBS" evidence="3">
    <location>
        <begin position="77"/>
        <end position="134"/>
    </location>
</feature>
<feature type="domain" description="CBS" evidence="3">
    <location>
        <begin position="10"/>
        <end position="69"/>
    </location>
</feature>
<gene>
    <name evidence="4" type="ORF">ACFO4O_14130</name>
</gene>
<evidence type="ECO:0000313" key="4">
    <source>
        <dbReference type="EMBL" id="MFC4701304.1"/>
    </source>
</evidence>
<reference evidence="5" key="1">
    <citation type="journal article" date="2019" name="Int. J. Syst. Evol. Microbiol.">
        <title>The Global Catalogue of Microorganisms (GCM) 10K type strain sequencing project: providing services to taxonomists for standard genome sequencing and annotation.</title>
        <authorList>
            <consortium name="The Broad Institute Genomics Platform"/>
            <consortium name="The Broad Institute Genome Sequencing Center for Infectious Disease"/>
            <person name="Wu L."/>
            <person name="Ma J."/>
        </authorList>
    </citation>
    <scope>NUCLEOTIDE SEQUENCE [LARGE SCALE GENOMIC DNA]</scope>
    <source>
        <strain evidence="5">KACC 12507</strain>
    </source>
</reference>
<dbReference type="PROSITE" id="PS51371">
    <property type="entry name" value="CBS"/>
    <property type="match status" value="2"/>
</dbReference>
<dbReference type="InterPro" id="IPR051257">
    <property type="entry name" value="Diverse_CBS-Domain"/>
</dbReference>
<protein>
    <submittedName>
        <fullName evidence="4">CBS domain-containing protein</fullName>
    </submittedName>
</protein>
<dbReference type="Pfam" id="PF00571">
    <property type="entry name" value="CBS"/>
    <property type="match status" value="2"/>
</dbReference>
<dbReference type="PANTHER" id="PTHR43080">
    <property type="entry name" value="CBS DOMAIN-CONTAINING PROTEIN CBSX3, MITOCHONDRIAL"/>
    <property type="match status" value="1"/>
</dbReference>
<dbReference type="InterPro" id="IPR000644">
    <property type="entry name" value="CBS_dom"/>
</dbReference>
<accession>A0ABV9LYT3</accession>
<dbReference type="Proteomes" id="UP001595897">
    <property type="component" value="Unassembled WGS sequence"/>
</dbReference>
<evidence type="ECO:0000256" key="2">
    <source>
        <dbReference type="PROSITE-ProRule" id="PRU00703"/>
    </source>
</evidence>
<organism evidence="4 5">
    <name type="scientific">Glaciecola siphonariae</name>
    <dbReference type="NCBI Taxonomy" id="521012"/>
    <lineage>
        <taxon>Bacteria</taxon>
        <taxon>Pseudomonadati</taxon>
        <taxon>Pseudomonadota</taxon>
        <taxon>Gammaproteobacteria</taxon>
        <taxon>Alteromonadales</taxon>
        <taxon>Alteromonadaceae</taxon>
        <taxon>Glaciecola</taxon>
    </lineage>
</organism>
<name>A0ABV9LYT3_9ALTE</name>
<dbReference type="RefSeq" id="WP_382409663.1">
    <property type="nucleotide sequence ID" value="NZ_JBHSGU010000009.1"/>
</dbReference>
<dbReference type="InterPro" id="IPR046342">
    <property type="entry name" value="CBS_dom_sf"/>
</dbReference>
<proteinExistence type="predicted"/>
<keyword evidence="5" id="KW-1185">Reference proteome</keyword>
<dbReference type="EMBL" id="JBHSGU010000009">
    <property type="protein sequence ID" value="MFC4701304.1"/>
    <property type="molecule type" value="Genomic_DNA"/>
</dbReference>
<dbReference type="SUPFAM" id="SSF54631">
    <property type="entry name" value="CBS-domain pair"/>
    <property type="match status" value="1"/>
</dbReference>
<evidence type="ECO:0000256" key="1">
    <source>
        <dbReference type="ARBA" id="ARBA00023122"/>
    </source>
</evidence>
<dbReference type="Gene3D" id="3.10.580.10">
    <property type="entry name" value="CBS-domain"/>
    <property type="match status" value="1"/>
</dbReference>
<dbReference type="PANTHER" id="PTHR43080:SF2">
    <property type="entry name" value="CBS DOMAIN-CONTAINING PROTEIN"/>
    <property type="match status" value="1"/>
</dbReference>
<evidence type="ECO:0000313" key="5">
    <source>
        <dbReference type="Proteomes" id="UP001595897"/>
    </source>
</evidence>